<dbReference type="Proteomes" id="UP000015559">
    <property type="component" value="Chromosome"/>
</dbReference>
<dbReference type="KEGG" id="sdr:SCD_n00116"/>
<evidence type="ECO:0000256" key="1">
    <source>
        <dbReference type="SAM" id="Phobius"/>
    </source>
</evidence>
<evidence type="ECO:0000313" key="3">
    <source>
        <dbReference type="Proteomes" id="UP000015559"/>
    </source>
</evidence>
<keyword evidence="1" id="KW-1133">Transmembrane helix</keyword>
<feature type="transmembrane region" description="Helical" evidence="1">
    <location>
        <begin position="30"/>
        <end position="56"/>
    </location>
</feature>
<reference evidence="2 3" key="1">
    <citation type="journal article" date="2012" name="Appl. Environ. Microbiol.">
        <title>Draft genome sequence of a psychrotolerant sulfur-oxidizing bacterium, Sulfuricella denitrificans skB26, and proteomic insights into cold adaptation.</title>
        <authorList>
            <person name="Watanabe T."/>
            <person name="Kojima H."/>
            <person name="Fukui M."/>
        </authorList>
    </citation>
    <scope>NUCLEOTIDE SEQUENCE [LARGE SCALE GENOMIC DNA]</scope>
    <source>
        <strain evidence="3">skB26</strain>
    </source>
</reference>
<keyword evidence="3" id="KW-1185">Reference proteome</keyword>
<dbReference type="EMBL" id="AP013066">
    <property type="protein sequence ID" value="BAN33965.1"/>
    <property type="molecule type" value="Genomic_DNA"/>
</dbReference>
<keyword evidence="1" id="KW-0472">Membrane</keyword>
<keyword evidence="1" id="KW-0812">Transmembrane</keyword>
<proteinExistence type="predicted"/>
<accession>S6A9E4</accession>
<sequence>MNLMPWPVILTTLTLALVSAWLVFIRNWEAWQAMLAVAFAAFGIISLLIVAIQLLSDRDGRAENWRVVKKTFDDDLDQMLKYFRIRKRKD</sequence>
<organism evidence="2 3">
    <name type="scientific">Sulfuricella denitrificans (strain DSM 22764 / NBRC 105220 / skB26)</name>
    <dbReference type="NCBI Taxonomy" id="1163617"/>
    <lineage>
        <taxon>Bacteria</taxon>
        <taxon>Pseudomonadati</taxon>
        <taxon>Pseudomonadota</taxon>
        <taxon>Betaproteobacteria</taxon>
        <taxon>Nitrosomonadales</taxon>
        <taxon>Sulfuricellaceae</taxon>
        <taxon>Sulfuricella</taxon>
    </lineage>
</organism>
<name>S6A9E4_SULDS</name>
<dbReference type="AlphaFoldDB" id="S6A9E4"/>
<protein>
    <submittedName>
        <fullName evidence="2">Uncharacterized protein</fullName>
    </submittedName>
</protein>
<gene>
    <name evidence="2" type="ORF">SCD_n00116</name>
</gene>
<dbReference type="HOGENOM" id="CLU_2511449_0_0_4"/>
<evidence type="ECO:0000313" key="2">
    <source>
        <dbReference type="EMBL" id="BAN33965.1"/>
    </source>
</evidence>